<reference evidence="1" key="1">
    <citation type="thesis" date="2020" institute="ProQuest LLC" country="789 East Eisenhower Parkway, Ann Arbor, MI, USA">
        <title>Comparative Genomics and Chromosome Evolution.</title>
        <authorList>
            <person name="Mudd A.B."/>
        </authorList>
    </citation>
    <scope>NUCLEOTIDE SEQUENCE</scope>
    <source>
        <strain evidence="1">237g6f4</strain>
        <tissue evidence="1">Blood</tissue>
    </source>
</reference>
<dbReference type="AlphaFoldDB" id="A0AAV6YYP0"/>
<name>A0AAV6YYP0_ENGPU</name>
<dbReference type="GO" id="GO:0051082">
    <property type="term" value="F:unfolded protein binding"/>
    <property type="evidence" value="ECO:0007669"/>
    <property type="project" value="TreeGrafter"/>
</dbReference>
<dbReference type="PANTHER" id="PTHR12967:SF0">
    <property type="entry name" value="PROTEIN SHQ1 HOMOLOG"/>
    <property type="match status" value="1"/>
</dbReference>
<evidence type="ECO:0000313" key="1">
    <source>
        <dbReference type="EMBL" id="KAG8538888.1"/>
    </source>
</evidence>
<feature type="non-terminal residue" evidence="1">
    <location>
        <position position="94"/>
    </location>
</feature>
<keyword evidence="2" id="KW-1185">Reference proteome</keyword>
<dbReference type="InterPro" id="IPR039742">
    <property type="entry name" value="Shq1"/>
</dbReference>
<dbReference type="GO" id="GO:0000493">
    <property type="term" value="P:box H/ACA snoRNP assembly"/>
    <property type="evidence" value="ECO:0007669"/>
    <property type="project" value="InterPro"/>
</dbReference>
<dbReference type="GO" id="GO:0005737">
    <property type="term" value="C:cytoplasm"/>
    <property type="evidence" value="ECO:0007669"/>
    <property type="project" value="TreeGrafter"/>
</dbReference>
<gene>
    <name evidence="1" type="ORF">GDO81_021836</name>
</gene>
<sequence>GIFTVKVPKETPGQQFEGLNLLTSLLAPKGARTCKPLIEEIGSTNAAPEDDDEEEFDWQIEQTPYEEPPRDALCSQCGYGFGNLRVGVFGRLQV</sequence>
<dbReference type="InterPro" id="IPR008978">
    <property type="entry name" value="HSP20-like_chaperone"/>
</dbReference>
<protein>
    <submittedName>
        <fullName evidence="1">Uncharacterized protein</fullName>
    </submittedName>
</protein>
<dbReference type="Gene3D" id="2.60.40.790">
    <property type="match status" value="1"/>
</dbReference>
<dbReference type="Proteomes" id="UP000824782">
    <property type="component" value="Unassembled WGS sequence"/>
</dbReference>
<dbReference type="PANTHER" id="PTHR12967">
    <property type="entry name" value="PROTEIN SHQ1 HOMOLOG"/>
    <property type="match status" value="1"/>
</dbReference>
<feature type="non-terminal residue" evidence="1">
    <location>
        <position position="1"/>
    </location>
</feature>
<accession>A0AAV6YYP0</accession>
<dbReference type="EMBL" id="WNYA01017824">
    <property type="protein sequence ID" value="KAG8538888.1"/>
    <property type="molecule type" value="Genomic_DNA"/>
</dbReference>
<organism evidence="1 2">
    <name type="scientific">Engystomops pustulosus</name>
    <name type="common">Tungara frog</name>
    <name type="synonym">Physalaemus pustulosus</name>
    <dbReference type="NCBI Taxonomy" id="76066"/>
    <lineage>
        <taxon>Eukaryota</taxon>
        <taxon>Metazoa</taxon>
        <taxon>Chordata</taxon>
        <taxon>Craniata</taxon>
        <taxon>Vertebrata</taxon>
        <taxon>Euteleostomi</taxon>
        <taxon>Amphibia</taxon>
        <taxon>Batrachia</taxon>
        <taxon>Anura</taxon>
        <taxon>Neobatrachia</taxon>
        <taxon>Hyloidea</taxon>
        <taxon>Leptodactylidae</taxon>
        <taxon>Leiuperinae</taxon>
        <taxon>Engystomops</taxon>
    </lineage>
</organism>
<comment type="caution">
    <text evidence="1">The sequence shown here is derived from an EMBL/GenBank/DDBJ whole genome shotgun (WGS) entry which is preliminary data.</text>
</comment>
<dbReference type="GO" id="GO:0005654">
    <property type="term" value="C:nucleoplasm"/>
    <property type="evidence" value="ECO:0007669"/>
    <property type="project" value="TreeGrafter"/>
</dbReference>
<proteinExistence type="predicted"/>
<evidence type="ECO:0000313" key="2">
    <source>
        <dbReference type="Proteomes" id="UP000824782"/>
    </source>
</evidence>